<dbReference type="KEGG" id="mad:HP15_227"/>
<dbReference type="AlphaFoldDB" id="E4PK61"/>
<evidence type="ECO:0000313" key="2">
    <source>
        <dbReference type="Proteomes" id="UP000007077"/>
    </source>
</evidence>
<evidence type="ECO:0000313" key="1">
    <source>
        <dbReference type="EMBL" id="ADP95991.1"/>
    </source>
</evidence>
<organism evidence="1 2">
    <name type="scientific">Marinobacter adhaerens (strain DSM 23420 / HP15)</name>
    <dbReference type="NCBI Taxonomy" id="225937"/>
    <lineage>
        <taxon>Bacteria</taxon>
        <taxon>Pseudomonadati</taxon>
        <taxon>Pseudomonadota</taxon>
        <taxon>Gammaproteobacteria</taxon>
        <taxon>Pseudomonadales</taxon>
        <taxon>Marinobacteraceae</taxon>
        <taxon>Marinobacter</taxon>
    </lineage>
</organism>
<reference evidence="2" key="2">
    <citation type="submission" date="2010-02" db="EMBL/GenBank/DDBJ databases">
        <title>Complete genome sequence of Marinobacter adhaerens type strain (HP15).</title>
        <authorList>
            <person name="Gaerdes A.A.M."/>
            <person name="Kaeppel E."/>
            <person name="Shezad A."/>
            <person name="Seebah S."/>
            <person name="Teeling H."/>
            <person name="Yarza P."/>
            <person name="Gloeckner F.O."/>
            <person name="Ullrich M.S."/>
        </authorList>
    </citation>
    <scope>NUCLEOTIDE SEQUENCE [LARGE SCALE GENOMIC DNA]</scope>
    <source>
        <strain evidence="2">DSM 23420 / HP15</strain>
    </source>
</reference>
<dbReference type="STRING" id="225937.HP15_227"/>
<accession>E4PK61</accession>
<proteinExistence type="predicted"/>
<protein>
    <submittedName>
        <fullName evidence="1">Uncharacterized protein</fullName>
    </submittedName>
</protein>
<gene>
    <name evidence="1" type="ordered locus">HP15_227</name>
</gene>
<reference evidence="1 2" key="1">
    <citation type="journal article" date="2010" name="Stand. Genomic Sci.">
        <title>Complete genome sequence of Marinobacter adhaerens type strain (HP15), a diatom-interacting marine microorganism.</title>
        <authorList>
            <person name="Gardes A."/>
            <person name="Kaeppel E."/>
            <person name="Shehzad A."/>
            <person name="Seebah S."/>
            <person name="Teeling H."/>
            <person name="Yarza P."/>
            <person name="Glockner F.O."/>
            <person name="Grossart H.P."/>
            <person name="Ullrich M.S."/>
        </authorList>
    </citation>
    <scope>NUCLEOTIDE SEQUENCE [LARGE SCALE GENOMIC DNA]</scope>
    <source>
        <strain evidence="2">DSM 23420 / HP15</strain>
    </source>
</reference>
<sequence length="34" mass="3673">MWKLFEPMSMAASTSDEAAAFSAVDAAVTWSESF</sequence>
<dbReference type="HOGENOM" id="CLU_3374520_0_0_6"/>
<name>E4PK61_MARAH</name>
<dbReference type="EMBL" id="CP001978">
    <property type="protein sequence ID" value="ADP95991.1"/>
    <property type="molecule type" value="Genomic_DNA"/>
</dbReference>
<dbReference type="Proteomes" id="UP000007077">
    <property type="component" value="Chromosome"/>
</dbReference>